<reference evidence="3" key="2">
    <citation type="submission" date="2001-09" db="EMBL/GenBank/DDBJ databases">
        <title>Oryza sativa nipponbare(GA3) genomic DNA, chromosome 2, BAC clone:OJ1311_H06.</title>
        <authorList>
            <person name="Sasaki T."/>
            <person name="Matsumoto T."/>
            <person name="Yamamoto K."/>
        </authorList>
    </citation>
    <scope>NUCLEOTIDE SEQUENCE</scope>
</reference>
<dbReference type="EMBL" id="AP004161">
    <property type="protein sequence ID" value="BAD07770.1"/>
    <property type="molecule type" value="Genomic_DNA"/>
</dbReference>
<reference evidence="4" key="4">
    <citation type="journal article" date="2008" name="Nucleic Acids Res.">
        <title>The rice annotation project database (RAP-DB): 2008 update.</title>
        <authorList>
            <consortium name="The rice annotation project (RAP)"/>
        </authorList>
    </citation>
    <scope>GENOME REANNOTATION</scope>
    <source>
        <strain evidence="4">cv. Nipponbare</strain>
    </source>
</reference>
<feature type="region of interest" description="Disordered" evidence="1">
    <location>
        <begin position="74"/>
        <end position="98"/>
    </location>
</feature>
<evidence type="ECO:0000313" key="3">
    <source>
        <dbReference type="EMBL" id="BAD07770.1"/>
    </source>
</evidence>
<accession>Q6ZFY5</accession>
<evidence type="ECO:0000313" key="2">
    <source>
        <dbReference type="EMBL" id="BAD07488.1"/>
    </source>
</evidence>
<feature type="region of interest" description="Disordered" evidence="1">
    <location>
        <begin position="1"/>
        <end position="21"/>
    </location>
</feature>
<evidence type="ECO:0000256" key="1">
    <source>
        <dbReference type="SAM" id="MobiDB-lite"/>
    </source>
</evidence>
<proteinExistence type="predicted"/>
<sequence>MTACATANGSVERGGASGGVPRLKIPDSSPCHVAHAMQAAGCGCGSLSPLCRAGRNTTGILCKPARTHARWGCGASAADGDRSIKPATNRPPSDRRRE</sequence>
<dbReference type="AlphaFoldDB" id="Q6ZFY5"/>
<dbReference type="EMBL" id="AP003983">
    <property type="protein sequence ID" value="BAD07488.1"/>
    <property type="molecule type" value="Genomic_DNA"/>
</dbReference>
<evidence type="ECO:0000313" key="4">
    <source>
        <dbReference type="Proteomes" id="UP000000763"/>
    </source>
</evidence>
<name>Q6ZFY5_ORYSJ</name>
<protein>
    <submittedName>
        <fullName evidence="3">Uncharacterized protein</fullName>
    </submittedName>
</protein>
<reference evidence="4" key="3">
    <citation type="journal article" date="2005" name="Nature">
        <title>The map-based sequence of the rice genome.</title>
        <authorList>
            <consortium name="International rice genome sequencing project (IRGSP)"/>
            <person name="Matsumoto T."/>
            <person name="Wu J."/>
            <person name="Kanamori H."/>
            <person name="Katayose Y."/>
            <person name="Fujisawa M."/>
            <person name="Namiki N."/>
            <person name="Mizuno H."/>
            <person name="Yamamoto K."/>
            <person name="Antonio B.A."/>
            <person name="Baba T."/>
            <person name="Sakata K."/>
            <person name="Nagamura Y."/>
            <person name="Aoki H."/>
            <person name="Arikawa K."/>
            <person name="Arita K."/>
            <person name="Bito T."/>
            <person name="Chiden Y."/>
            <person name="Fujitsuka N."/>
            <person name="Fukunaka R."/>
            <person name="Hamada M."/>
            <person name="Harada C."/>
            <person name="Hayashi A."/>
            <person name="Hijishita S."/>
            <person name="Honda M."/>
            <person name="Hosokawa S."/>
            <person name="Ichikawa Y."/>
            <person name="Idonuma A."/>
            <person name="Iijima M."/>
            <person name="Ikeda M."/>
            <person name="Ikeno M."/>
            <person name="Ito K."/>
            <person name="Ito S."/>
            <person name="Ito T."/>
            <person name="Ito Y."/>
            <person name="Ito Y."/>
            <person name="Iwabuchi A."/>
            <person name="Kamiya K."/>
            <person name="Karasawa W."/>
            <person name="Kurita K."/>
            <person name="Katagiri S."/>
            <person name="Kikuta A."/>
            <person name="Kobayashi H."/>
            <person name="Kobayashi N."/>
            <person name="Machita K."/>
            <person name="Maehara T."/>
            <person name="Masukawa M."/>
            <person name="Mizubayashi T."/>
            <person name="Mukai Y."/>
            <person name="Nagasaki H."/>
            <person name="Nagata Y."/>
            <person name="Naito S."/>
            <person name="Nakashima M."/>
            <person name="Nakama Y."/>
            <person name="Nakamichi Y."/>
            <person name="Nakamura M."/>
            <person name="Meguro A."/>
            <person name="Negishi M."/>
            <person name="Ohta I."/>
            <person name="Ohta T."/>
            <person name="Okamoto M."/>
            <person name="Ono N."/>
            <person name="Saji S."/>
            <person name="Sakaguchi M."/>
            <person name="Sakai K."/>
            <person name="Shibata M."/>
            <person name="Shimokawa T."/>
            <person name="Song J."/>
            <person name="Takazaki Y."/>
            <person name="Terasawa K."/>
            <person name="Tsugane M."/>
            <person name="Tsuji K."/>
            <person name="Ueda S."/>
            <person name="Waki K."/>
            <person name="Yamagata H."/>
            <person name="Yamamoto M."/>
            <person name="Yamamoto S."/>
            <person name="Yamane H."/>
            <person name="Yoshiki S."/>
            <person name="Yoshihara R."/>
            <person name="Yukawa K."/>
            <person name="Zhong H."/>
            <person name="Yano M."/>
            <person name="Yuan Q."/>
            <person name="Ouyang S."/>
            <person name="Liu J."/>
            <person name="Jones K.M."/>
            <person name="Gansberger K."/>
            <person name="Moffat K."/>
            <person name="Hill J."/>
            <person name="Bera J."/>
            <person name="Fadrosh D."/>
            <person name="Jin S."/>
            <person name="Johri S."/>
            <person name="Kim M."/>
            <person name="Overton L."/>
            <person name="Reardon M."/>
            <person name="Tsitrin T."/>
            <person name="Vuong H."/>
            <person name="Weaver B."/>
            <person name="Ciecko A."/>
            <person name="Tallon L."/>
            <person name="Jackson J."/>
            <person name="Pai G."/>
            <person name="Aken S.V."/>
            <person name="Utterback T."/>
            <person name="Reidmuller S."/>
            <person name="Feldblyum T."/>
            <person name="Hsiao J."/>
            <person name="Zismann V."/>
            <person name="Iobst S."/>
            <person name="de Vazeille A.R."/>
            <person name="Buell C.R."/>
            <person name="Ying K."/>
            <person name="Li Y."/>
            <person name="Lu T."/>
            <person name="Huang Y."/>
            <person name="Zhao Q."/>
            <person name="Feng Q."/>
            <person name="Zhang L."/>
            <person name="Zhu J."/>
            <person name="Weng Q."/>
            <person name="Mu J."/>
            <person name="Lu Y."/>
            <person name="Fan D."/>
            <person name="Liu Y."/>
            <person name="Guan J."/>
            <person name="Zhang Y."/>
            <person name="Yu S."/>
            <person name="Liu X."/>
            <person name="Zhang Y."/>
            <person name="Hong G."/>
            <person name="Han B."/>
            <person name="Choisne N."/>
            <person name="Demange N."/>
            <person name="Orjeda G."/>
            <person name="Samain S."/>
            <person name="Cattolico L."/>
            <person name="Pelletier E."/>
            <person name="Couloux A."/>
            <person name="Segurens B."/>
            <person name="Wincker P."/>
            <person name="D'Hont A."/>
            <person name="Scarpelli C."/>
            <person name="Weissenbach J."/>
            <person name="Salanoubat M."/>
            <person name="Quetier F."/>
            <person name="Yu Y."/>
            <person name="Kim H.R."/>
            <person name="Rambo T."/>
            <person name="Currie J."/>
            <person name="Collura K."/>
            <person name="Luo M."/>
            <person name="Yang T."/>
            <person name="Ammiraju J.S.S."/>
            <person name="Engler F."/>
            <person name="Soderlund C."/>
            <person name="Wing R.A."/>
            <person name="Palmer L.E."/>
            <person name="de la Bastide M."/>
            <person name="Spiegel L."/>
            <person name="Nascimento L."/>
            <person name="Zutavern T."/>
            <person name="O'Shaughnessy A."/>
            <person name="Dike S."/>
            <person name="Dedhia N."/>
            <person name="Preston R."/>
            <person name="Balija V."/>
            <person name="McCombie W.R."/>
            <person name="Chow T."/>
            <person name="Chen H."/>
            <person name="Chung M."/>
            <person name="Chen C."/>
            <person name="Shaw J."/>
            <person name="Wu H."/>
            <person name="Hsiao K."/>
            <person name="Chao Y."/>
            <person name="Chu M."/>
            <person name="Cheng C."/>
            <person name="Hour A."/>
            <person name="Lee P."/>
            <person name="Lin S."/>
            <person name="Lin Y."/>
            <person name="Liou J."/>
            <person name="Liu S."/>
            <person name="Hsing Y."/>
            <person name="Raghuvanshi S."/>
            <person name="Mohanty A."/>
            <person name="Bharti A.K."/>
            <person name="Gaur A."/>
            <person name="Gupta V."/>
            <person name="Kumar D."/>
            <person name="Ravi V."/>
            <person name="Vij S."/>
            <person name="Kapur A."/>
            <person name="Khurana P."/>
            <person name="Khurana P."/>
            <person name="Khurana J.P."/>
            <person name="Tyagi A.K."/>
            <person name="Gaikwad K."/>
            <person name="Singh A."/>
            <person name="Dalal V."/>
            <person name="Srivastava S."/>
            <person name="Dixit A."/>
            <person name="Pal A.K."/>
            <person name="Ghazi I.A."/>
            <person name="Yadav M."/>
            <person name="Pandit A."/>
            <person name="Bhargava A."/>
            <person name="Sureshbabu K."/>
            <person name="Batra K."/>
            <person name="Sharma T.R."/>
            <person name="Mohapatra T."/>
            <person name="Singh N.K."/>
            <person name="Messing J."/>
            <person name="Nelson A.B."/>
            <person name="Fuks G."/>
            <person name="Kavchok S."/>
            <person name="Keizer G."/>
            <person name="Linton E."/>
            <person name="Llaca V."/>
            <person name="Song R."/>
            <person name="Tanyolac B."/>
            <person name="Young S."/>
            <person name="Ho-Il K."/>
            <person name="Hahn J.H."/>
            <person name="Sangsakoo G."/>
            <person name="Vanavichit A."/>
            <person name="de Mattos Luiz.A.T."/>
            <person name="Zimmer P.D."/>
            <person name="Malone G."/>
            <person name="Dellagostin O."/>
            <person name="de Oliveira A.C."/>
            <person name="Bevan M."/>
            <person name="Bancroft I."/>
            <person name="Minx P."/>
            <person name="Cordum H."/>
            <person name="Wilson R."/>
            <person name="Cheng Z."/>
            <person name="Jin W."/>
            <person name="Jiang J."/>
            <person name="Leong S.A."/>
            <person name="Iwama H."/>
            <person name="Gojobori T."/>
            <person name="Itoh T."/>
            <person name="Niimura Y."/>
            <person name="Fujii Y."/>
            <person name="Habara T."/>
            <person name="Sakai H."/>
            <person name="Sato Y."/>
            <person name="Wilson G."/>
            <person name="Kumar K."/>
            <person name="McCouch S."/>
            <person name="Juretic N."/>
            <person name="Hoen D."/>
            <person name="Wright S."/>
            <person name="Bruskiewich R."/>
            <person name="Bureau T."/>
            <person name="Miyao A."/>
            <person name="Hirochika H."/>
            <person name="Nishikawa T."/>
            <person name="Kadowaki K."/>
            <person name="Sugiura M."/>
            <person name="Burr B."/>
            <person name="Sasaki T."/>
        </authorList>
    </citation>
    <scope>NUCLEOTIDE SEQUENCE [LARGE SCALE GENOMIC DNA]</scope>
    <source>
        <strain evidence="4">cv. Nipponbare</strain>
    </source>
</reference>
<organism evidence="3 4">
    <name type="scientific">Oryza sativa subsp. japonica</name>
    <name type="common">Rice</name>
    <dbReference type="NCBI Taxonomy" id="39947"/>
    <lineage>
        <taxon>Eukaryota</taxon>
        <taxon>Viridiplantae</taxon>
        <taxon>Streptophyta</taxon>
        <taxon>Embryophyta</taxon>
        <taxon>Tracheophyta</taxon>
        <taxon>Spermatophyta</taxon>
        <taxon>Magnoliopsida</taxon>
        <taxon>Liliopsida</taxon>
        <taxon>Poales</taxon>
        <taxon>Poaceae</taxon>
        <taxon>BOP clade</taxon>
        <taxon>Oryzoideae</taxon>
        <taxon>Oryzeae</taxon>
        <taxon>Oryzinae</taxon>
        <taxon>Oryza</taxon>
        <taxon>Oryza sativa</taxon>
    </lineage>
</organism>
<dbReference type="Proteomes" id="UP000000763">
    <property type="component" value="Chromosome 2"/>
</dbReference>
<gene>
    <name evidence="2" type="ORF">OJ1038_A06.8</name>
    <name evidence="3" type="ORF">OJ1311_H06.18</name>
</gene>
<reference evidence="2" key="1">
    <citation type="submission" date="2001-08" db="EMBL/GenBank/DDBJ databases">
        <title>Oryza sativa nipponbare(GA3) genomic DNA, chromosome 2, BAC clone:OJ1038_A06.</title>
        <authorList>
            <person name="Sasaki T."/>
            <person name="Matsumoto T."/>
            <person name="Yamamoto K."/>
        </authorList>
    </citation>
    <scope>NUCLEOTIDE SEQUENCE</scope>
</reference>